<feature type="region of interest" description="Disordered" evidence="1">
    <location>
        <begin position="1"/>
        <end position="24"/>
    </location>
</feature>
<evidence type="ECO:0000313" key="2">
    <source>
        <dbReference type="EMBL" id="KAJ8915273.1"/>
    </source>
</evidence>
<proteinExistence type="predicted"/>
<name>A0AAV8VLW5_9CUCU</name>
<dbReference type="InterPro" id="IPR021109">
    <property type="entry name" value="Peptidase_aspartic_dom_sf"/>
</dbReference>
<dbReference type="EMBL" id="JANEYG010000055">
    <property type="protein sequence ID" value="KAJ8915273.1"/>
    <property type="molecule type" value="Genomic_DNA"/>
</dbReference>
<dbReference type="SUPFAM" id="SSF50630">
    <property type="entry name" value="Acid proteases"/>
    <property type="match status" value="1"/>
</dbReference>
<evidence type="ECO:0008006" key="4">
    <source>
        <dbReference type="Google" id="ProtNLM"/>
    </source>
</evidence>
<keyword evidence="3" id="KW-1185">Reference proteome</keyword>
<feature type="region of interest" description="Disordered" evidence="1">
    <location>
        <begin position="145"/>
        <end position="170"/>
    </location>
</feature>
<dbReference type="PANTHER" id="PTHR33327:SF3">
    <property type="entry name" value="RNA-DIRECTED DNA POLYMERASE"/>
    <property type="match status" value="1"/>
</dbReference>
<dbReference type="PANTHER" id="PTHR33327">
    <property type="entry name" value="ENDONUCLEASE"/>
    <property type="match status" value="1"/>
</dbReference>
<evidence type="ECO:0000256" key="1">
    <source>
        <dbReference type="SAM" id="MobiDB-lite"/>
    </source>
</evidence>
<reference evidence="2 3" key="1">
    <citation type="journal article" date="2023" name="Insect Mol. Biol.">
        <title>Genome sequencing provides insights into the evolution of gene families encoding plant cell wall-degrading enzymes in longhorned beetles.</title>
        <authorList>
            <person name="Shin N.R."/>
            <person name="Okamura Y."/>
            <person name="Kirsch R."/>
            <person name="Pauchet Y."/>
        </authorList>
    </citation>
    <scope>NUCLEOTIDE SEQUENCE [LARGE SCALE GENOMIC DNA]</scope>
    <source>
        <strain evidence="2">EAD_L_NR</strain>
    </source>
</reference>
<organism evidence="2 3">
    <name type="scientific">Exocentrus adspersus</name>
    <dbReference type="NCBI Taxonomy" id="1586481"/>
    <lineage>
        <taxon>Eukaryota</taxon>
        <taxon>Metazoa</taxon>
        <taxon>Ecdysozoa</taxon>
        <taxon>Arthropoda</taxon>
        <taxon>Hexapoda</taxon>
        <taxon>Insecta</taxon>
        <taxon>Pterygota</taxon>
        <taxon>Neoptera</taxon>
        <taxon>Endopterygota</taxon>
        <taxon>Coleoptera</taxon>
        <taxon>Polyphaga</taxon>
        <taxon>Cucujiformia</taxon>
        <taxon>Chrysomeloidea</taxon>
        <taxon>Cerambycidae</taxon>
        <taxon>Lamiinae</taxon>
        <taxon>Acanthocinini</taxon>
        <taxon>Exocentrus</taxon>
    </lineage>
</organism>
<protein>
    <recommendedName>
        <fullName evidence="4">Peptidase A2 domain-containing protein</fullName>
    </recommendedName>
</protein>
<accession>A0AAV8VLW5</accession>
<dbReference type="Proteomes" id="UP001159042">
    <property type="component" value="Unassembled WGS sequence"/>
</dbReference>
<dbReference type="AlphaFoldDB" id="A0AAV8VLW5"/>
<sequence>MDPPQDKPYTAHKAALKNRLSTSKEQEIRRLLEKEEIGDSKPSQFLHRLRALAGTGVSESLLHTLWTGHLPSSVQGMLATQKNSSLDDVAELADAILESTTPNLQVHQVSRDDKTNGERIVRLEQHILAITNDLAALRIERRQFERSEAPRSRYPSRNRSQSRSGNRSRDNGQCWYHRRFADKARMCRAPCGALFAAPCGTVRETRAVVDGSQQHMPIAAPTIQFLIDTSADLCVYPRKLVRSRRPKSTHELIAANGTITIKLNFQLRRSFSWQFVIADVSKSIIGVDFLSHYGLLVDVRNQRLLDETTRLTSPGVVAGSTVPSITTIAGGWTAGESVIHR</sequence>
<gene>
    <name evidence="2" type="ORF">NQ315_014781</name>
</gene>
<comment type="caution">
    <text evidence="2">The sequence shown here is derived from an EMBL/GenBank/DDBJ whole genome shotgun (WGS) entry which is preliminary data.</text>
</comment>
<evidence type="ECO:0000313" key="3">
    <source>
        <dbReference type="Proteomes" id="UP001159042"/>
    </source>
</evidence>